<feature type="binding site" evidence="8">
    <location>
        <begin position="9"/>
        <end position="16"/>
    </location>
    <ligand>
        <name>ATP</name>
        <dbReference type="ChEBI" id="CHEBI:30616"/>
    </ligand>
</feature>
<keyword evidence="8" id="KW-0963">Cytoplasm</keyword>
<evidence type="ECO:0000256" key="10">
    <source>
        <dbReference type="PIRSR" id="PIRSR035805-2"/>
    </source>
</evidence>
<evidence type="ECO:0000256" key="2">
    <source>
        <dbReference type="ARBA" id="ARBA00012118"/>
    </source>
</evidence>
<dbReference type="InterPro" id="IPR001267">
    <property type="entry name" value="Thymidine_kinase"/>
</dbReference>
<dbReference type="GO" id="GO:0004797">
    <property type="term" value="F:thymidine kinase activity"/>
    <property type="evidence" value="ECO:0007669"/>
    <property type="project" value="UniProtKB-UniRule"/>
</dbReference>
<reference evidence="13 14" key="1">
    <citation type="submission" date="2020-02" db="EMBL/GenBank/DDBJ databases">
        <title>Complete genome sequences of six Lactobacillus iners strains isolated from the human vagina.</title>
        <authorList>
            <person name="France M.T."/>
            <person name="Rutt L."/>
            <person name="Narina S."/>
            <person name="Arbaugh S."/>
            <person name="Humphrys M.S."/>
            <person name="Ma B."/>
            <person name="Hayward M.R."/>
            <person name="Relman D."/>
            <person name="Kwon D.S."/>
            <person name="Ravel J."/>
        </authorList>
    </citation>
    <scope>NUCLEOTIDE SEQUENCE [LARGE SCALE GENOMIC DNA]</scope>
    <source>
        <strain evidence="13 14">C0210C1</strain>
    </source>
</reference>
<dbReference type="NCBIfam" id="NF003300">
    <property type="entry name" value="PRK04296.1-5"/>
    <property type="match status" value="1"/>
</dbReference>
<dbReference type="EC" id="2.7.1.21" evidence="2 8"/>
<keyword evidence="6 8" id="KW-0418">Kinase</keyword>
<dbReference type="InterPro" id="IPR020633">
    <property type="entry name" value="Thymidine_kinase_CS"/>
</dbReference>
<dbReference type="RefSeq" id="WP_006729221.1">
    <property type="nucleotide sequence ID" value="NZ_CABKQA010000001.1"/>
</dbReference>
<keyword evidence="8" id="KW-0862">Zinc</keyword>
<comment type="similarity">
    <text evidence="1 8 12">Belongs to the thymidine kinase family.</text>
</comment>
<dbReference type="InterPro" id="IPR027417">
    <property type="entry name" value="P-loop_NTPase"/>
</dbReference>
<dbReference type="PANTHER" id="PTHR11441">
    <property type="entry name" value="THYMIDINE KINASE"/>
    <property type="match status" value="1"/>
</dbReference>
<feature type="binding site" evidence="8">
    <location>
        <begin position="93"/>
        <end position="96"/>
    </location>
    <ligand>
        <name>ATP</name>
        <dbReference type="ChEBI" id="CHEBI:30616"/>
    </ligand>
</feature>
<evidence type="ECO:0000313" key="14">
    <source>
        <dbReference type="Proteomes" id="UP000501676"/>
    </source>
</evidence>
<evidence type="ECO:0000256" key="4">
    <source>
        <dbReference type="ARBA" id="ARBA00022679"/>
    </source>
</evidence>
<evidence type="ECO:0000256" key="11">
    <source>
        <dbReference type="RuleBase" id="RU000544"/>
    </source>
</evidence>
<dbReference type="SUPFAM" id="SSF52540">
    <property type="entry name" value="P-loop containing nucleoside triphosphate hydrolases"/>
    <property type="match status" value="1"/>
</dbReference>
<protein>
    <recommendedName>
        <fullName evidence="2 8">Thymidine kinase</fullName>
        <ecNumber evidence="2 8">2.7.1.21</ecNumber>
    </recommendedName>
</protein>
<feature type="binding site" evidence="8">
    <location>
        <position position="151"/>
    </location>
    <ligand>
        <name>Zn(2+)</name>
        <dbReference type="ChEBI" id="CHEBI:29105"/>
    </ligand>
</feature>
<name>A0A6G7BAP0_9LACO</name>
<dbReference type="Pfam" id="PF00265">
    <property type="entry name" value="TK"/>
    <property type="match status" value="1"/>
</dbReference>
<feature type="active site" description="Proton acceptor" evidence="8 9">
    <location>
        <position position="94"/>
    </location>
</feature>
<dbReference type="GO" id="GO:0046104">
    <property type="term" value="P:thymidine metabolic process"/>
    <property type="evidence" value="ECO:0007669"/>
    <property type="project" value="TreeGrafter"/>
</dbReference>
<feature type="binding site" evidence="10">
    <location>
        <position position="184"/>
    </location>
    <ligand>
        <name>substrate</name>
    </ligand>
</feature>
<feature type="binding site" evidence="8">
    <location>
        <position position="188"/>
    </location>
    <ligand>
        <name>Zn(2+)</name>
        <dbReference type="ChEBI" id="CHEBI:29105"/>
    </ligand>
</feature>
<keyword evidence="4 8" id="KW-0808">Transferase</keyword>
<evidence type="ECO:0000313" key="13">
    <source>
        <dbReference type="EMBL" id="QIH24021.1"/>
    </source>
</evidence>
<gene>
    <name evidence="8" type="primary">tdk</name>
    <name evidence="13" type="ORF">G6Z83_04840</name>
</gene>
<dbReference type="GeneID" id="93221673"/>
<dbReference type="Gene3D" id="3.40.50.300">
    <property type="entry name" value="P-loop containing nucleotide triphosphate hydrolases"/>
    <property type="match status" value="1"/>
</dbReference>
<comment type="catalytic activity">
    <reaction evidence="8 11">
        <text>thymidine + ATP = dTMP + ADP + H(+)</text>
        <dbReference type="Rhea" id="RHEA:19129"/>
        <dbReference type="ChEBI" id="CHEBI:15378"/>
        <dbReference type="ChEBI" id="CHEBI:17748"/>
        <dbReference type="ChEBI" id="CHEBI:30616"/>
        <dbReference type="ChEBI" id="CHEBI:63528"/>
        <dbReference type="ChEBI" id="CHEBI:456216"/>
        <dbReference type="EC" id="2.7.1.21"/>
    </reaction>
</comment>
<evidence type="ECO:0000256" key="3">
    <source>
        <dbReference type="ARBA" id="ARBA00022634"/>
    </source>
</evidence>
<accession>A0A6G7BAP0</accession>
<feature type="binding site" evidence="10">
    <location>
        <begin position="176"/>
        <end position="179"/>
    </location>
    <ligand>
        <name>substrate</name>
    </ligand>
</feature>
<evidence type="ECO:0000256" key="5">
    <source>
        <dbReference type="ARBA" id="ARBA00022741"/>
    </source>
</evidence>
<evidence type="ECO:0000256" key="9">
    <source>
        <dbReference type="PIRSR" id="PIRSR035805-1"/>
    </source>
</evidence>
<keyword evidence="5 8" id="KW-0547">Nucleotide-binding</keyword>
<keyword evidence="7 8" id="KW-0067">ATP-binding</keyword>
<sequence length="197" mass="22440">MPQLFFRYGAMSSGKTIEILKVAHNYEVQGRKIVLMTSGLDDRSGVGVVSSRIGLHRTAVAIDHDMNIFSYVKEENKKSLNIEHEPLACVLIDEAQFLTRQHVLQCTHIVDDLKIPVMAFGLKNDFQNHLFEGSENLLIFADKIEEMKTICHYCGHKATMNLRINNGVPVYEGEQVQIGGDESYYPVCRHHYFNPEK</sequence>
<comment type="subunit">
    <text evidence="8">Homotetramer.</text>
</comment>
<organism evidence="13 14">
    <name type="scientific">Lactobacillus iners</name>
    <dbReference type="NCBI Taxonomy" id="147802"/>
    <lineage>
        <taxon>Bacteria</taxon>
        <taxon>Bacillati</taxon>
        <taxon>Bacillota</taxon>
        <taxon>Bacilli</taxon>
        <taxon>Lactobacillales</taxon>
        <taxon>Lactobacillaceae</taxon>
        <taxon>Lactobacillus</taxon>
    </lineage>
</organism>
<dbReference type="Gene3D" id="3.30.60.20">
    <property type="match status" value="1"/>
</dbReference>
<evidence type="ECO:0000256" key="8">
    <source>
        <dbReference type="HAMAP-Rule" id="MF_00124"/>
    </source>
</evidence>
<evidence type="ECO:0000256" key="7">
    <source>
        <dbReference type="ARBA" id="ARBA00022840"/>
    </source>
</evidence>
<proteinExistence type="inferred from homology"/>
<keyword evidence="3 8" id="KW-0237">DNA synthesis</keyword>
<dbReference type="SUPFAM" id="SSF57716">
    <property type="entry name" value="Glucocorticoid receptor-like (DNA-binding domain)"/>
    <property type="match status" value="1"/>
</dbReference>
<dbReference type="EMBL" id="CP049228">
    <property type="protein sequence ID" value="QIH24021.1"/>
    <property type="molecule type" value="Genomic_DNA"/>
</dbReference>
<dbReference type="Proteomes" id="UP000501676">
    <property type="component" value="Chromosome"/>
</dbReference>
<feature type="binding site" evidence="8">
    <location>
        <position position="154"/>
    </location>
    <ligand>
        <name>Zn(2+)</name>
        <dbReference type="ChEBI" id="CHEBI:29105"/>
    </ligand>
</feature>
<evidence type="ECO:0000256" key="6">
    <source>
        <dbReference type="ARBA" id="ARBA00022777"/>
    </source>
</evidence>
<evidence type="ECO:0000256" key="12">
    <source>
        <dbReference type="RuleBase" id="RU004165"/>
    </source>
</evidence>
<dbReference type="PROSITE" id="PS00603">
    <property type="entry name" value="TK_CELLULAR_TYPE"/>
    <property type="match status" value="1"/>
</dbReference>
<dbReference type="NCBIfam" id="NF003299">
    <property type="entry name" value="PRK04296.1-4"/>
    <property type="match status" value="1"/>
</dbReference>
<dbReference type="GO" id="GO:0008270">
    <property type="term" value="F:zinc ion binding"/>
    <property type="evidence" value="ECO:0007669"/>
    <property type="project" value="UniProtKB-UniRule"/>
</dbReference>
<keyword evidence="8" id="KW-0479">Metal-binding</keyword>
<comment type="subcellular location">
    <subcellularLocation>
        <location evidence="8">Cytoplasm</location>
    </subcellularLocation>
</comment>
<feature type="binding site" evidence="8">
    <location>
        <position position="191"/>
    </location>
    <ligand>
        <name>Zn(2+)</name>
        <dbReference type="ChEBI" id="CHEBI:29105"/>
    </ligand>
</feature>
<dbReference type="GO" id="GO:0005829">
    <property type="term" value="C:cytosol"/>
    <property type="evidence" value="ECO:0007669"/>
    <property type="project" value="TreeGrafter"/>
</dbReference>
<dbReference type="AlphaFoldDB" id="A0A6G7BAP0"/>
<dbReference type="PANTHER" id="PTHR11441:SF0">
    <property type="entry name" value="THYMIDINE KINASE, CYTOSOLIC"/>
    <property type="match status" value="1"/>
</dbReference>
<dbReference type="HAMAP" id="MF_00124">
    <property type="entry name" value="Thymidine_kinase"/>
    <property type="match status" value="1"/>
</dbReference>
<dbReference type="GO" id="GO:0005524">
    <property type="term" value="F:ATP binding"/>
    <property type="evidence" value="ECO:0007669"/>
    <property type="project" value="UniProtKB-UniRule"/>
</dbReference>
<evidence type="ECO:0000256" key="1">
    <source>
        <dbReference type="ARBA" id="ARBA00007587"/>
    </source>
</evidence>
<dbReference type="GO" id="GO:0071897">
    <property type="term" value="P:DNA biosynthetic process"/>
    <property type="evidence" value="ECO:0007669"/>
    <property type="project" value="UniProtKB-KW"/>
</dbReference>
<dbReference type="PIRSF" id="PIRSF035805">
    <property type="entry name" value="TK_cell"/>
    <property type="match status" value="1"/>
</dbReference>